<keyword evidence="3 9" id="KW-0812">Transmembrane</keyword>
<organism evidence="13 15">
    <name type="scientific">Hydra vulgaris</name>
    <name type="common">Hydra</name>
    <name type="synonym">Hydra attenuata</name>
    <dbReference type="NCBI Taxonomy" id="6087"/>
    <lineage>
        <taxon>Eukaryota</taxon>
        <taxon>Metazoa</taxon>
        <taxon>Cnidaria</taxon>
        <taxon>Hydrozoa</taxon>
        <taxon>Hydroidolina</taxon>
        <taxon>Anthoathecata</taxon>
        <taxon>Aplanulata</taxon>
        <taxon>Hydridae</taxon>
        <taxon>Hydra</taxon>
    </lineage>
</organism>
<dbReference type="GeneID" id="101241823"/>
<dbReference type="SUPFAM" id="SSF49723">
    <property type="entry name" value="Lipase/lipooxygenase domain (PLAT/LH2 domain)"/>
    <property type="match status" value="1"/>
</dbReference>
<dbReference type="Gene3D" id="2.60.60.20">
    <property type="entry name" value="PLAT/LH2 domain"/>
    <property type="match status" value="1"/>
</dbReference>
<evidence type="ECO:0000259" key="12">
    <source>
        <dbReference type="PROSITE" id="PS50221"/>
    </source>
</evidence>
<dbReference type="Pfam" id="PF02010">
    <property type="entry name" value="REJ"/>
    <property type="match status" value="1"/>
</dbReference>
<keyword evidence="6 9" id="KW-0472">Membrane</keyword>
<feature type="transmembrane region" description="Helical" evidence="9">
    <location>
        <begin position="2053"/>
        <end position="2073"/>
    </location>
</feature>
<keyword evidence="13" id="KW-1185">Reference proteome</keyword>
<feature type="transmembrane region" description="Helical" evidence="9">
    <location>
        <begin position="2297"/>
        <end position="2318"/>
    </location>
</feature>
<evidence type="ECO:0000259" key="11">
    <source>
        <dbReference type="PROSITE" id="PS50095"/>
    </source>
</evidence>
<evidence type="ECO:0000256" key="10">
    <source>
        <dbReference type="SAM" id="SignalP"/>
    </source>
</evidence>
<feature type="domain" description="GAIN-B" evidence="12">
    <location>
        <begin position="1855"/>
        <end position="2039"/>
    </location>
</feature>
<dbReference type="InterPro" id="IPR057244">
    <property type="entry name" value="GAIN_B"/>
</dbReference>
<feature type="transmembrane region" description="Helical" evidence="9">
    <location>
        <begin position="3072"/>
        <end position="3094"/>
    </location>
</feature>
<protein>
    <submittedName>
        <fullName evidence="14 15">Uncharacterized protein LOC101241823 isoform X2</fullName>
    </submittedName>
</protein>
<reference evidence="14 15" key="1">
    <citation type="submission" date="2025-05" db="UniProtKB">
        <authorList>
            <consortium name="RefSeq"/>
        </authorList>
    </citation>
    <scope>IDENTIFICATION</scope>
</reference>
<feature type="transmembrane region" description="Helical" evidence="9">
    <location>
        <begin position="2891"/>
        <end position="2909"/>
    </location>
</feature>
<evidence type="ECO:0000256" key="3">
    <source>
        <dbReference type="ARBA" id="ARBA00022692"/>
    </source>
</evidence>
<dbReference type="RefSeq" id="XP_065659741.1">
    <property type="nucleotide sequence ID" value="XM_065803669.1"/>
</dbReference>
<evidence type="ECO:0000256" key="5">
    <source>
        <dbReference type="ARBA" id="ARBA00022989"/>
    </source>
</evidence>
<dbReference type="PANTHER" id="PTHR46730">
    <property type="entry name" value="POLYCYSTIN-1"/>
    <property type="match status" value="1"/>
</dbReference>
<dbReference type="InterPro" id="IPR002859">
    <property type="entry name" value="PKD/REJ-like"/>
</dbReference>
<dbReference type="Pfam" id="PF01825">
    <property type="entry name" value="GPS"/>
    <property type="match status" value="1"/>
</dbReference>
<dbReference type="InterPro" id="IPR036392">
    <property type="entry name" value="PLAT/LH2_dom_sf"/>
</dbReference>
<dbReference type="InterPro" id="IPR001024">
    <property type="entry name" value="PLAT/LH2_dom"/>
</dbReference>
<sequence length="3215" mass="367824">MIKILLIFSTWLCYSDCSVPGIAAIPKSIEGSSLLSLTYADQQTLVNKKLECSISEKGDVNIIQNDLSYSSKKSFLIPLNSTLTIYLKFEKDLDDKKCYGMWTISNSDSKKQCWSDLCNLNTFLSLNNPCNRKSKWMMNYVGDYKIEIHLIQSNANLKIDILITVVNHIFSPNLNMVMRDSFFGFNVELKPYSSCEPWVYDVNSTIEFYIHADNPIVDASFTINKQSIIAINTSIVPFNYSFSKEGFYNLEITVTTTFNTFIWPKTVSIVQVIYNISINGILGAKYVISGIPITFTLVVLDKCLAMPMILTWALNNKYYMVRNVDSLKSITLEKVGIKSKLLVLTISELPRFSYEINVLDAITNFTVKADKDLACVNDNITFIFNVDSGSDIIYTYRKLPDFEIYKVILNPLSILFDHISSLSYEFNATNLVSSFSLTKTLTILSAIVTVQFPDFGSISTGKFYIQIKSLSSCYLIVYYKWTIQIASNVLNETSWSMLDAKVGAGLNFTFNDEGYYTVIFTVMYGDNNFSISNTTSFINVLNRISFNMPKIINANVDKKILVSPIDWQGSKVFQFRWWLNGEQGDWGMETKGRAPINEMIFRFEGRNNITLEVKNDVSNISISSTVIVQYSAENTSVQLPQFVVVNNNFNIKLHFKYISMFLYFINIKISEADDTFNVTNLQTYNYIGKCFFEGFLLINISISDNVNTFNKRESLNVLRKIQILNITGNQSSLIIESVLYLEVFVNVVAQSVEWYYNGSIFNYTKKATIFFSSLGSHEIKVVVRNQVTNDSAVFYVVVYPNISFLEIIAPNIMATELLYFANSSIIFPLLSYSWTINFAQIGNLSTQNLKFTESGFYTIELNVSSPLQTQYSVKVIEVIKLCEDPPLITYLELPLFQNQTLFLAYNSSIDLVIKNVNRIAYYLWKVIPQDEVQINKINESARINFNGNSFDKLYDIVLETKIYSGFTLYKAVNYTYPISVLIPIKNVTIDLDKIIVFNKTYIFYIFWQGSQSFIKRNLTIEGEAELNILNYSENSIKASLLSLKENQILNMTLEVCNKLNCISSSGSAFQFTSIDYIDEVNPFPSQRYLSSHSNVTFEVFIKAPNSTYEWHIKNCSNFSWYIGNSSIVVIESLQDFAPGSYTVEVIVSGPYIRHGIIKKTFVITIFFEDCKSPNVQGFSKARLQLRSLWFYSEVNATADCNITYQWEFEVANFNTDCSQRVQRVQFIPSGISGSVINTNSATLQVPPRGFLIGYYCVVSKIKFGNNGILEVAFFLEVVASTLLPKISGGSFQVIGNLQSLALSVSNTIDPDISYPNKPALLYKWSNIICENESKTYNISEWNKFNSVIHIKPYCLTPFQYYTFTVAVKREYNSNEQPVFASQQIYVINGTVPLASVECITCNTYKSHSYFKYKQLKLFATCTNCGTIIPIYKWEVVGVNDNKSINLDSHSVLTPLDAPVFILNSGVLDGLQSYKIIINISLEGMDAVGFSSFFIESNSGPQDGSCIITPGTGIAFVTKFIVHCLNWQDKDNVNQPFLYEVIAEIGTVTTTMYRGINYNFAMVFPSGDVHENWRMGIVIQVEDSLGSITKGFVGSIQVVPQNTSDCITFFNEWLMPYFESTVHYKDINKMSSSIIASMLLLNKTMTNSAQVSGILNKLIHGATSLAIDSMNTLYQVSNALDLVVMAGDKFGLDRSTRSIVTLSISSFLNLADLFSNEGFSLDETSYLPIFRVISSNTKVDFDDNGKRKRRSVENLNLNLLNHLYEIILSTTLPGELGKGLESNYIFTRLRRNTGSLLNGDVQVGMCSVFSNISEILKYSDLSQILECSPFNPFKFEKGSKSMLTFSYKNASFTELPISNLSNKEQILLNIPAQLDTSVSNSSFIIQPSRVYISKLPLFENISNFNESAVNVLFDIVEYSGKGKVYVYLSENVNLTESNKPIILTFGVEDNIKARSIFLPGNNYSLSSVYYLGIEHDFSNNVSLNVYVYTSHCLYWNTMQYIWDSTGCIPTQDSTPSNIVCKCNHLTSFTGSFRLQPNPLNFSLLQKLDIQTNPVAFVTCLCVVLLYMIGLFIAYRCDKHEQKREHIIPFIGGDDGFYQYEIRFKTGPYPFAGSTAKIGIQIFGTSCTTKVRVINSNNHFLRNGLDIFRISLHKSIGKIHKIHLWHDNSGLSPSWYIERIVIRSLFNGEKFFFFCNRWLGVEFEDGALEADFYVANMMEMQKFSTIFFDVLLRMFNDFHLWLSIFERPKFSRFSRVQRLTCLVTLILSWMAVNAMWFQVAPEGKIDLYIGFQGYSLEEVAISFITVAMVFPINLLFVLLFKKSRQRNVPKKKLKVWQQQNRTTMDVVELDAKPFLSGDKEIFDVDVVDSLVRRKKKFKNIHTILEKENRFNNLDTMLKEESQQSNANISNESSGSDIENVLLLPHSFNASKKKVYRGSFGKLNIFYKNLKDSQNEKAYELTRTQSLYTIKKNLNTNDLEESLMKLRFSETQLNNRSEGIIRKQISSMFDQLIEENHEDIKSDHSSGIFYPDNDTSTLIKKNEILAEKLSIPEIHEYDPCTRWTLPHMFVYVGYLCCFSISLFSILVTIVYGQYFGNDLALKWLKMLIFGIIGDFFLVFPFVLILLTVVVAIIKPLDLDQIDHYDFVECNDLSEKSIGTNTVLPLTGYSLEIAQRFGLKDKKIRQLAKLFLSQAILMWTVMSICWLILPDSSSYTTSKFFQNTWNSPASIETVNSMRSYWSWFENSWIPFLYMQPNKTWLIASHPLVVINGCFTGGCFNPIYAVLGNTTKCHMVSNLTTFVNKENVTNFAQVSHKWKMDLTNSSLITKSISLLKSIKWYDTFETSVKLEVIFANSRSSDCVYINLNYFMSPGYDKVAFDIIYYRTNFFDKTSDYFIIFCLVLLFIVMLIIFSKKAKKSYHIGWRMLKSFWNMHTALMIFFINMAITVVVMHIVYVLYHRNKRDKVSCSLNSYTSAILNNTVIYVIGFLGFLVIIRNVRLFQLFSSYLYCSQSLSSAAKELVYFSLIHTLVSLIFTGVAMLLFDCSQFATFPKAYFYVLFMRWWKPGYKVITDSSYGLGNAWFFLWSFYWLAYVLYMFKSILNNSSYCANRKKSEKLDLLNHIWKKFNKSVKTNRRVGFIEMKDLNEGNAIEVQIMETVQKPLPALPYNTFDLDSKFSFLLTGLDKMINNDALDEEMIKNYEKKIKQRKKLYRLSYTLI</sequence>
<dbReference type="PROSITE" id="PS50221">
    <property type="entry name" value="GAIN_B"/>
    <property type="match status" value="1"/>
</dbReference>
<dbReference type="PANTHER" id="PTHR46730:SF1">
    <property type="entry name" value="PLAT DOMAIN-CONTAINING PROTEIN"/>
    <property type="match status" value="1"/>
</dbReference>
<feature type="transmembrane region" description="Helical" evidence="9">
    <location>
        <begin position="2603"/>
        <end position="2630"/>
    </location>
</feature>
<feature type="transmembrane region" description="Helical" evidence="9">
    <location>
        <begin position="3017"/>
        <end position="3038"/>
    </location>
</feature>
<evidence type="ECO:0000313" key="13">
    <source>
        <dbReference type="Proteomes" id="UP001652625"/>
    </source>
</evidence>
<dbReference type="Pfam" id="PF01477">
    <property type="entry name" value="PLAT"/>
    <property type="match status" value="1"/>
</dbReference>
<comment type="caution">
    <text evidence="8">Lacks conserved residue(s) required for the propagation of feature annotation.</text>
</comment>
<feature type="signal peptide" evidence="10">
    <location>
        <begin position="1"/>
        <end position="17"/>
    </location>
</feature>
<evidence type="ECO:0000256" key="2">
    <source>
        <dbReference type="ARBA" id="ARBA00007200"/>
    </source>
</evidence>
<keyword evidence="7" id="KW-1015">Disulfide bond</keyword>
<feature type="transmembrane region" description="Helical" evidence="9">
    <location>
        <begin position="2686"/>
        <end position="2705"/>
    </location>
</feature>
<name>A0ABM4CDI9_HYDVU</name>
<proteinExistence type="inferred from homology"/>
<keyword evidence="4" id="KW-0677">Repeat</keyword>
<evidence type="ECO:0000313" key="15">
    <source>
        <dbReference type="RefSeq" id="XP_065659741.1"/>
    </source>
</evidence>
<evidence type="ECO:0000256" key="7">
    <source>
        <dbReference type="ARBA" id="ARBA00023157"/>
    </source>
</evidence>
<dbReference type="Proteomes" id="UP001652625">
    <property type="component" value="Chromosome 08"/>
</dbReference>
<dbReference type="InterPro" id="IPR013122">
    <property type="entry name" value="PKD1_2_channel"/>
</dbReference>
<comment type="subcellular location">
    <subcellularLocation>
        <location evidence="1">Membrane</location>
        <topology evidence="1">Multi-pass membrane protein</topology>
    </subcellularLocation>
</comment>
<feature type="chain" id="PRO_5045025935" evidence="10">
    <location>
        <begin position="18"/>
        <end position="3215"/>
    </location>
</feature>
<evidence type="ECO:0000256" key="8">
    <source>
        <dbReference type="PROSITE-ProRule" id="PRU00152"/>
    </source>
</evidence>
<keyword evidence="10" id="KW-0732">Signal</keyword>
<dbReference type="RefSeq" id="XP_065659740.1">
    <property type="nucleotide sequence ID" value="XM_065803668.1"/>
</dbReference>
<evidence type="ECO:0000256" key="4">
    <source>
        <dbReference type="ARBA" id="ARBA00022737"/>
    </source>
</evidence>
<dbReference type="InterPro" id="IPR046338">
    <property type="entry name" value="GAIN_dom_sf"/>
</dbReference>
<keyword evidence="5 9" id="KW-1133">Transmembrane helix</keyword>
<dbReference type="Pfam" id="PF08016">
    <property type="entry name" value="PKD_channel"/>
    <property type="match status" value="1"/>
</dbReference>
<dbReference type="PROSITE" id="PS50095">
    <property type="entry name" value="PLAT"/>
    <property type="match status" value="1"/>
</dbReference>
<accession>A0ABM4CDI9</accession>
<evidence type="ECO:0000313" key="14">
    <source>
        <dbReference type="RefSeq" id="XP_065659740.1"/>
    </source>
</evidence>
<dbReference type="SMART" id="SM00308">
    <property type="entry name" value="LH2"/>
    <property type="match status" value="1"/>
</dbReference>
<gene>
    <name evidence="14 15" type="primary">LOC101241823</name>
</gene>
<evidence type="ECO:0000256" key="6">
    <source>
        <dbReference type="ARBA" id="ARBA00023136"/>
    </source>
</evidence>
<feature type="transmembrane region" description="Helical" evidence="9">
    <location>
        <begin position="2257"/>
        <end position="2277"/>
    </location>
</feature>
<feature type="transmembrane region" description="Helical" evidence="9">
    <location>
        <begin position="2973"/>
        <end position="2991"/>
    </location>
</feature>
<dbReference type="Gene3D" id="2.60.220.50">
    <property type="match status" value="1"/>
</dbReference>
<evidence type="ECO:0000256" key="9">
    <source>
        <dbReference type="SAM" id="Phobius"/>
    </source>
</evidence>
<dbReference type="SMART" id="SM00303">
    <property type="entry name" value="GPS"/>
    <property type="match status" value="1"/>
</dbReference>
<feature type="domain" description="PLAT" evidence="11">
    <location>
        <begin position="2096"/>
        <end position="2211"/>
    </location>
</feature>
<comment type="similarity">
    <text evidence="2">Belongs to the polycystin family.</text>
</comment>
<feature type="transmembrane region" description="Helical" evidence="9">
    <location>
        <begin position="2568"/>
        <end position="2591"/>
    </location>
</feature>
<evidence type="ECO:0000256" key="1">
    <source>
        <dbReference type="ARBA" id="ARBA00004141"/>
    </source>
</evidence>
<feature type="transmembrane region" description="Helical" evidence="9">
    <location>
        <begin position="2930"/>
        <end position="2953"/>
    </location>
</feature>
<dbReference type="InterPro" id="IPR000203">
    <property type="entry name" value="GPS"/>
</dbReference>